<keyword evidence="6" id="KW-1185">Reference proteome</keyword>
<organism evidence="5 6">
    <name type="scientific">Paraconiothyrium brasiliense</name>
    <dbReference type="NCBI Taxonomy" id="300254"/>
    <lineage>
        <taxon>Eukaryota</taxon>
        <taxon>Fungi</taxon>
        <taxon>Dikarya</taxon>
        <taxon>Ascomycota</taxon>
        <taxon>Pezizomycotina</taxon>
        <taxon>Dothideomycetes</taxon>
        <taxon>Pleosporomycetidae</taxon>
        <taxon>Pleosporales</taxon>
        <taxon>Massarineae</taxon>
        <taxon>Didymosphaeriaceae</taxon>
        <taxon>Paraconiothyrium</taxon>
    </lineage>
</organism>
<evidence type="ECO:0000256" key="3">
    <source>
        <dbReference type="PROSITE-ProRule" id="PRU10038"/>
    </source>
</evidence>
<comment type="caution">
    <text evidence="5">The sequence shown here is derived from an EMBL/GenBank/DDBJ whole genome shotgun (WGS) entry which is preliminary data.</text>
</comment>
<comment type="similarity">
    <text evidence="1">Belongs to the 'GDXG' lipolytic enzyme family.</text>
</comment>
<dbReference type="InterPro" id="IPR033140">
    <property type="entry name" value="Lipase_GDXG_put_SER_AS"/>
</dbReference>
<feature type="domain" description="Alpha/beta hydrolase fold-3" evidence="4">
    <location>
        <begin position="135"/>
        <end position="365"/>
    </location>
</feature>
<evidence type="ECO:0000256" key="2">
    <source>
        <dbReference type="ARBA" id="ARBA00022801"/>
    </source>
</evidence>
<dbReference type="InterPro" id="IPR013094">
    <property type="entry name" value="AB_hydrolase_3"/>
</dbReference>
<dbReference type="Proteomes" id="UP001521785">
    <property type="component" value="Unassembled WGS sequence"/>
</dbReference>
<protein>
    <recommendedName>
        <fullName evidence="4">Alpha/beta hydrolase fold-3 domain-containing protein</fullName>
    </recommendedName>
</protein>
<accession>A0ABR3QL33</accession>
<evidence type="ECO:0000259" key="4">
    <source>
        <dbReference type="Pfam" id="PF07859"/>
    </source>
</evidence>
<dbReference type="SUPFAM" id="SSF53474">
    <property type="entry name" value="alpha/beta-Hydrolases"/>
    <property type="match status" value="1"/>
</dbReference>
<evidence type="ECO:0000313" key="5">
    <source>
        <dbReference type="EMBL" id="KAL1592798.1"/>
    </source>
</evidence>
<evidence type="ECO:0000313" key="6">
    <source>
        <dbReference type="Proteomes" id="UP001521785"/>
    </source>
</evidence>
<dbReference type="EMBL" id="JAKJXO020000020">
    <property type="protein sequence ID" value="KAL1592798.1"/>
    <property type="molecule type" value="Genomic_DNA"/>
</dbReference>
<proteinExistence type="inferred from homology"/>
<dbReference type="Gene3D" id="3.40.50.1820">
    <property type="entry name" value="alpha/beta hydrolase"/>
    <property type="match status" value="1"/>
</dbReference>
<sequence>MSNRQEAEQLLQKMTSNFIEKLKPVLFAPVSMQQMVTARDTSAKRPVWVSRTTFAKPEDDHELGSVLKNALQALDFGGDSRYDFSMEDVDVQWTAYRPAGKAKEPEPETSEREKFNDMMKDVMHFKLLTDMPNSTGSPASVRAITLALARETGGRCLVPDYRLAPQCPFPAAVVDLFLAYLSLLYPDEDAMHATVSAQNIVFAGDSSGGNLVLSLLALLQHIRDHSTGRVRFRGKQIEVPLPAGIAALYPHCDHSMSFASHTRNKPYDIFILDLLPHLQPDFPSCDIWPTTPPREDIYADARTLLHPLVSVSIAPAWSAGDMPPMFIATGQEKLTDEQYYLAKRTEKAGATVQFYQYDALPHSFASFFPRLPQSKHVLRKWGAFCRDVVKRPGELESAWVRYAADDVDFNGMRLESPVDVDEGVEVRRGKMREKMAKRRPWTGPTETALL</sequence>
<dbReference type="Pfam" id="PF07859">
    <property type="entry name" value="Abhydrolase_3"/>
    <property type="match status" value="1"/>
</dbReference>
<dbReference type="InterPro" id="IPR029058">
    <property type="entry name" value="AB_hydrolase_fold"/>
</dbReference>
<dbReference type="PANTHER" id="PTHR48081">
    <property type="entry name" value="AB HYDROLASE SUPERFAMILY PROTEIN C4A8.06C"/>
    <property type="match status" value="1"/>
</dbReference>
<gene>
    <name evidence="5" type="ORF">SLS60_011214</name>
</gene>
<dbReference type="PANTHER" id="PTHR48081:SF25">
    <property type="entry name" value="PUTATIVE (AFU_ORTHOLOGUE AFUA_3G11560)-RELATED"/>
    <property type="match status" value="1"/>
</dbReference>
<name>A0ABR3QL33_9PLEO</name>
<dbReference type="PROSITE" id="PS01174">
    <property type="entry name" value="LIPASE_GDXG_SER"/>
    <property type="match status" value="1"/>
</dbReference>
<evidence type="ECO:0000256" key="1">
    <source>
        <dbReference type="ARBA" id="ARBA00010515"/>
    </source>
</evidence>
<keyword evidence="2" id="KW-0378">Hydrolase</keyword>
<feature type="active site" evidence="3">
    <location>
        <position position="206"/>
    </location>
</feature>
<dbReference type="InterPro" id="IPR050300">
    <property type="entry name" value="GDXG_lipolytic_enzyme"/>
</dbReference>
<reference evidence="5 6" key="1">
    <citation type="submission" date="2024-02" db="EMBL/GenBank/DDBJ databases">
        <title>De novo assembly and annotation of 12 fungi associated with fruit tree decline syndrome in Ontario, Canada.</title>
        <authorList>
            <person name="Sulman M."/>
            <person name="Ellouze W."/>
            <person name="Ilyukhin E."/>
        </authorList>
    </citation>
    <scope>NUCLEOTIDE SEQUENCE [LARGE SCALE GENOMIC DNA]</scope>
    <source>
        <strain evidence="5 6">M42-189</strain>
    </source>
</reference>